<accession>A0A0C4YF53</accession>
<keyword evidence="3" id="KW-1185">Reference proteome</keyword>
<feature type="transmembrane region" description="Helical" evidence="1">
    <location>
        <begin position="68"/>
        <end position="88"/>
    </location>
</feature>
<name>A0A0C4YF53_9BURK</name>
<dbReference type="STRING" id="68895.RR42_m1991"/>
<evidence type="ECO:0008006" key="4">
    <source>
        <dbReference type="Google" id="ProtNLM"/>
    </source>
</evidence>
<organism evidence="2 3">
    <name type="scientific">Cupriavidus basilensis</name>
    <dbReference type="NCBI Taxonomy" id="68895"/>
    <lineage>
        <taxon>Bacteria</taxon>
        <taxon>Pseudomonadati</taxon>
        <taxon>Pseudomonadota</taxon>
        <taxon>Betaproteobacteria</taxon>
        <taxon>Burkholderiales</taxon>
        <taxon>Burkholderiaceae</taxon>
        <taxon>Cupriavidus</taxon>
    </lineage>
</organism>
<reference evidence="2 3" key="1">
    <citation type="journal article" date="2015" name="Genome Announc.">
        <title>Complete Genome Sequence of Cupriavidus basilensis 4G11, Isolated from the Oak Ridge Field Research Center Site.</title>
        <authorList>
            <person name="Ray J."/>
            <person name="Waters R.J."/>
            <person name="Skerker J.M."/>
            <person name="Kuehl J.V."/>
            <person name="Price M.N."/>
            <person name="Huang J."/>
            <person name="Chakraborty R."/>
            <person name="Arkin A.P."/>
            <person name="Deutschbauer A."/>
        </authorList>
    </citation>
    <scope>NUCLEOTIDE SEQUENCE [LARGE SCALE GENOMIC DNA]</scope>
    <source>
        <strain evidence="2">4G11</strain>
    </source>
</reference>
<dbReference type="AlphaFoldDB" id="A0A0C4YF53"/>
<dbReference type="RefSeq" id="WP_043346160.1">
    <property type="nucleotide sequence ID" value="NZ_CP010536.1"/>
</dbReference>
<dbReference type="EMBL" id="CP010536">
    <property type="protein sequence ID" value="AJG19386.1"/>
    <property type="molecule type" value="Genomic_DNA"/>
</dbReference>
<dbReference type="Proteomes" id="UP000031843">
    <property type="component" value="Chromosome main"/>
</dbReference>
<evidence type="ECO:0000313" key="2">
    <source>
        <dbReference type="EMBL" id="AJG19386.1"/>
    </source>
</evidence>
<sequence>MKEPIIDASGTTLQQYLQHHARGKAVRRYLWYRLARPLLVACIWVAAAFYIYWCVASAGSTEFALREVIPDALTILWIGMALTVWTLARRFGTSVSNLKQPARVAPISTLDLAKDVVLSVGTGRRLVAFHDEDGLISHVAPLQQELA</sequence>
<evidence type="ECO:0000313" key="3">
    <source>
        <dbReference type="Proteomes" id="UP000031843"/>
    </source>
</evidence>
<keyword evidence="1" id="KW-0472">Membrane</keyword>
<gene>
    <name evidence="2" type="ORF">RR42_m1991</name>
</gene>
<protein>
    <recommendedName>
        <fullName evidence="4">Poly-beta-1,6-N-acetyl-D-glucosamine biosynthesis protein PgaD</fullName>
    </recommendedName>
</protein>
<feature type="transmembrane region" description="Helical" evidence="1">
    <location>
        <begin position="34"/>
        <end position="53"/>
    </location>
</feature>
<dbReference type="KEGG" id="cbw:RR42_m1991"/>
<keyword evidence="1" id="KW-0812">Transmembrane</keyword>
<proteinExistence type="predicted"/>
<keyword evidence="1" id="KW-1133">Transmembrane helix</keyword>
<dbReference type="OrthoDB" id="8924975at2"/>
<evidence type="ECO:0000256" key="1">
    <source>
        <dbReference type="SAM" id="Phobius"/>
    </source>
</evidence>